<accession>A0A212LWL3</accession>
<protein>
    <submittedName>
        <fullName evidence="1">Uncharacterized protein</fullName>
    </submittedName>
</protein>
<name>A0A212LWL3_9FIRM</name>
<reference evidence="1" key="1">
    <citation type="submission" date="2016-08" db="EMBL/GenBank/DDBJ databases">
        <authorList>
            <person name="Seilhamer J.J."/>
        </authorList>
    </citation>
    <scope>NUCLEOTIDE SEQUENCE</scope>
    <source>
        <strain evidence="1">86</strain>
    </source>
</reference>
<proteinExistence type="predicted"/>
<organism evidence="1">
    <name type="scientific">uncultured Sporomusa sp</name>
    <dbReference type="NCBI Taxonomy" id="307249"/>
    <lineage>
        <taxon>Bacteria</taxon>
        <taxon>Bacillati</taxon>
        <taxon>Bacillota</taxon>
        <taxon>Negativicutes</taxon>
        <taxon>Selenomonadales</taxon>
        <taxon>Sporomusaceae</taxon>
        <taxon>Sporomusa</taxon>
        <taxon>environmental samples</taxon>
    </lineage>
</organism>
<evidence type="ECO:0000313" key="1">
    <source>
        <dbReference type="EMBL" id="SCM81870.1"/>
    </source>
</evidence>
<sequence length="49" mass="5434">MRYTADCCHHGYAAEKRLSQGMFLTCGRDKDELDQTESGYRAGKFAASG</sequence>
<dbReference type="AlphaFoldDB" id="A0A212LWL3"/>
<dbReference type="EMBL" id="FMJE01000004">
    <property type="protein sequence ID" value="SCM81870.1"/>
    <property type="molecule type" value="Genomic_DNA"/>
</dbReference>
<gene>
    <name evidence="1" type="ORF">KL86SPO_40355</name>
</gene>